<protein>
    <submittedName>
        <fullName evidence="3">Methylesterase 2</fullName>
    </submittedName>
</protein>
<dbReference type="InterPro" id="IPR029058">
    <property type="entry name" value="AB_hydrolase_fold"/>
</dbReference>
<keyword evidence="1" id="KW-0378">Hydrolase</keyword>
<keyword evidence="4" id="KW-1185">Reference proteome</keyword>
<evidence type="ECO:0000259" key="2">
    <source>
        <dbReference type="Pfam" id="PF00561"/>
    </source>
</evidence>
<dbReference type="GO" id="GO:0009694">
    <property type="term" value="P:jasmonic acid metabolic process"/>
    <property type="evidence" value="ECO:0007669"/>
    <property type="project" value="TreeGrafter"/>
</dbReference>
<evidence type="ECO:0000256" key="1">
    <source>
        <dbReference type="ARBA" id="ARBA00022801"/>
    </source>
</evidence>
<dbReference type="InterPro" id="IPR045889">
    <property type="entry name" value="MES/HNL"/>
</dbReference>
<dbReference type="Proteomes" id="UP000436088">
    <property type="component" value="Unassembled WGS sequence"/>
</dbReference>
<comment type="caution">
    <text evidence="3">The sequence shown here is derived from an EMBL/GenBank/DDBJ whole genome shotgun (WGS) entry which is preliminary data.</text>
</comment>
<accession>A0A6A3AIV7</accession>
<dbReference type="Pfam" id="PF00561">
    <property type="entry name" value="Abhydrolase_1"/>
    <property type="match status" value="1"/>
</dbReference>
<feature type="domain" description="AB hydrolase-1" evidence="2">
    <location>
        <begin position="13"/>
        <end position="72"/>
    </location>
</feature>
<dbReference type="GO" id="GO:0080030">
    <property type="term" value="F:methyl indole-3-acetate esterase activity"/>
    <property type="evidence" value="ECO:0007669"/>
    <property type="project" value="TreeGrafter"/>
</dbReference>
<dbReference type="GO" id="GO:0080032">
    <property type="term" value="F:methyl jasmonate esterase activity"/>
    <property type="evidence" value="ECO:0007669"/>
    <property type="project" value="TreeGrafter"/>
</dbReference>
<dbReference type="GO" id="GO:0080031">
    <property type="term" value="F:methyl salicylate esterase activity"/>
    <property type="evidence" value="ECO:0007669"/>
    <property type="project" value="TreeGrafter"/>
</dbReference>
<dbReference type="InterPro" id="IPR000073">
    <property type="entry name" value="AB_hydrolase_1"/>
</dbReference>
<evidence type="ECO:0000313" key="4">
    <source>
        <dbReference type="Proteomes" id="UP000436088"/>
    </source>
</evidence>
<evidence type="ECO:0000313" key="3">
    <source>
        <dbReference type="EMBL" id="KAE8703783.1"/>
    </source>
</evidence>
<proteinExistence type="predicted"/>
<dbReference type="EMBL" id="VEPZ02000996">
    <property type="protein sequence ID" value="KAE8703783.1"/>
    <property type="molecule type" value="Genomic_DNA"/>
</dbReference>
<gene>
    <name evidence="3" type="ORF">F3Y22_tig00110462pilonHSYRG00078</name>
</gene>
<dbReference type="AlphaFoldDB" id="A0A6A3AIV7"/>
<organism evidence="3 4">
    <name type="scientific">Hibiscus syriacus</name>
    <name type="common">Rose of Sharon</name>
    <dbReference type="NCBI Taxonomy" id="106335"/>
    <lineage>
        <taxon>Eukaryota</taxon>
        <taxon>Viridiplantae</taxon>
        <taxon>Streptophyta</taxon>
        <taxon>Embryophyta</taxon>
        <taxon>Tracheophyta</taxon>
        <taxon>Spermatophyta</taxon>
        <taxon>Magnoliopsida</taxon>
        <taxon>eudicotyledons</taxon>
        <taxon>Gunneridae</taxon>
        <taxon>Pentapetalae</taxon>
        <taxon>rosids</taxon>
        <taxon>malvids</taxon>
        <taxon>Malvales</taxon>
        <taxon>Malvaceae</taxon>
        <taxon>Malvoideae</taxon>
        <taxon>Hibiscus</taxon>
    </lineage>
</organism>
<sequence length="110" mass="12655">MAETKKPDQKQKHFVLVHGLCHGAWNWFKLKPQLESSGRRVTVLDLSASGENMKAIHDVRKFEEYSRPLLAFFESLNEQAVAMDLFPHKISVSVFLTAFMPDTIHQPRMS</sequence>
<dbReference type="SUPFAM" id="SSF53474">
    <property type="entry name" value="alpha/beta-Hydrolases"/>
    <property type="match status" value="1"/>
</dbReference>
<dbReference type="PANTHER" id="PTHR10992">
    <property type="entry name" value="METHYLESTERASE FAMILY MEMBER"/>
    <property type="match status" value="1"/>
</dbReference>
<dbReference type="PANTHER" id="PTHR10992:SF1083">
    <property type="entry name" value="METHYLESTERASE 1"/>
    <property type="match status" value="1"/>
</dbReference>
<name>A0A6A3AIV7_HIBSY</name>
<dbReference type="Gene3D" id="3.40.50.1820">
    <property type="entry name" value="alpha/beta hydrolase"/>
    <property type="match status" value="1"/>
</dbReference>
<dbReference type="GO" id="GO:0009696">
    <property type="term" value="P:salicylic acid metabolic process"/>
    <property type="evidence" value="ECO:0007669"/>
    <property type="project" value="TreeGrafter"/>
</dbReference>
<reference evidence="3" key="1">
    <citation type="submission" date="2019-09" db="EMBL/GenBank/DDBJ databases">
        <title>Draft genome information of white flower Hibiscus syriacus.</title>
        <authorList>
            <person name="Kim Y.-M."/>
        </authorList>
    </citation>
    <scope>NUCLEOTIDE SEQUENCE [LARGE SCALE GENOMIC DNA]</scope>
    <source>
        <strain evidence="3">YM2019G1</strain>
    </source>
</reference>